<evidence type="ECO:0000313" key="3">
    <source>
        <dbReference type="Proteomes" id="UP000235965"/>
    </source>
</evidence>
<accession>A0A2J7RT81</accession>
<dbReference type="OrthoDB" id="6338233at2759"/>
<comment type="caution">
    <text evidence="2">The sequence shown here is derived from an EMBL/GenBank/DDBJ whole genome shotgun (WGS) entry which is preliminary data.</text>
</comment>
<sequence length="502" mass="55725">MLLVEIILSDSCQMGKDKRKKDGSRKQADPSLPIDVGSEPKAQRGPRNRASQEQNLKDCSKSADSSLRDKISDHSTSQSDSKPDPRNTTELFAKLKRETDDIKALKHQKPRRKIFSNWAKYEEPLPYLDHEVELQGADFEALVKAPLSGHFRFKSERTWDADVTSLSGELFSLDTDLLADGLATIPLCQKLDLPVSLFSEAELEDMDYCAKQCAVKYETTKRTSSRNQGRKEGLDATACNLLSALLIKEGNPVPPDEDTATKKTSLALSFDVAQAQVQSDILVTESVNTDEIINNNNNTNTDPDVKKISETGSIPDINEVTAAEKADFPKTSLCKVPRNEGQHHSIPAEEINHEPESWSRIIAAAVTPGTEVFHSSGAVTAEVRKQAIQQSDFEQTERFPQSVVPLDQRSSRRKSRGEARAAEVQKVEGQKSQRTDDLDFLLSLKGPVKEAQISSLRPSQVTKPTLEDDDEAVGPDSSQFPWVIPQKQTEDLEDWLDSVLDD</sequence>
<gene>
    <name evidence="2" type="ORF">B7P43_G16230</name>
</gene>
<dbReference type="FunCoup" id="A0A2J7RT81">
    <property type="interactions" value="67"/>
</dbReference>
<feature type="compositionally biased region" description="Basic and acidic residues" evidence="1">
    <location>
        <begin position="55"/>
        <end position="73"/>
    </location>
</feature>
<reference evidence="2 3" key="1">
    <citation type="submission" date="2017-12" db="EMBL/GenBank/DDBJ databases">
        <title>Hemimetabolous genomes reveal molecular basis of termite eusociality.</title>
        <authorList>
            <person name="Harrison M.C."/>
            <person name="Jongepier E."/>
            <person name="Robertson H.M."/>
            <person name="Arning N."/>
            <person name="Bitard-Feildel T."/>
            <person name="Chao H."/>
            <person name="Childers C.P."/>
            <person name="Dinh H."/>
            <person name="Doddapaneni H."/>
            <person name="Dugan S."/>
            <person name="Gowin J."/>
            <person name="Greiner C."/>
            <person name="Han Y."/>
            <person name="Hu H."/>
            <person name="Hughes D.S.T."/>
            <person name="Huylmans A.-K."/>
            <person name="Kemena C."/>
            <person name="Kremer L.P.M."/>
            <person name="Lee S.L."/>
            <person name="Lopez-Ezquerra A."/>
            <person name="Mallet L."/>
            <person name="Monroy-Kuhn J.M."/>
            <person name="Moser A."/>
            <person name="Murali S.C."/>
            <person name="Muzny D.M."/>
            <person name="Otani S."/>
            <person name="Piulachs M.-D."/>
            <person name="Poelchau M."/>
            <person name="Qu J."/>
            <person name="Schaub F."/>
            <person name="Wada-Katsumata A."/>
            <person name="Worley K.C."/>
            <person name="Xie Q."/>
            <person name="Ylla G."/>
            <person name="Poulsen M."/>
            <person name="Gibbs R.A."/>
            <person name="Schal C."/>
            <person name="Richards S."/>
            <person name="Belles X."/>
            <person name="Korb J."/>
            <person name="Bornberg-Bauer E."/>
        </authorList>
    </citation>
    <scope>NUCLEOTIDE SEQUENCE [LARGE SCALE GENOMIC DNA]</scope>
    <source>
        <tissue evidence="2">Whole body</tissue>
    </source>
</reference>
<evidence type="ECO:0000256" key="1">
    <source>
        <dbReference type="SAM" id="MobiDB-lite"/>
    </source>
</evidence>
<feature type="region of interest" description="Disordered" evidence="1">
    <location>
        <begin position="390"/>
        <end position="438"/>
    </location>
</feature>
<evidence type="ECO:0000313" key="2">
    <source>
        <dbReference type="EMBL" id="PNF44031.1"/>
    </source>
</evidence>
<dbReference type="EMBL" id="NEVH01000006">
    <property type="protein sequence ID" value="PNF44031.1"/>
    <property type="molecule type" value="Genomic_DNA"/>
</dbReference>
<dbReference type="STRING" id="105785.A0A2J7RT81"/>
<evidence type="ECO:0008006" key="4">
    <source>
        <dbReference type="Google" id="ProtNLM"/>
    </source>
</evidence>
<feature type="region of interest" description="Disordered" evidence="1">
    <location>
        <begin position="1"/>
        <end position="87"/>
    </location>
</feature>
<feature type="region of interest" description="Disordered" evidence="1">
    <location>
        <begin position="452"/>
        <end position="486"/>
    </location>
</feature>
<dbReference type="AlphaFoldDB" id="A0A2J7RT81"/>
<dbReference type="Proteomes" id="UP000235965">
    <property type="component" value="Unassembled WGS sequence"/>
</dbReference>
<organism evidence="2 3">
    <name type="scientific">Cryptotermes secundus</name>
    <dbReference type="NCBI Taxonomy" id="105785"/>
    <lineage>
        <taxon>Eukaryota</taxon>
        <taxon>Metazoa</taxon>
        <taxon>Ecdysozoa</taxon>
        <taxon>Arthropoda</taxon>
        <taxon>Hexapoda</taxon>
        <taxon>Insecta</taxon>
        <taxon>Pterygota</taxon>
        <taxon>Neoptera</taxon>
        <taxon>Polyneoptera</taxon>
        <taxon>Dictyoptera</taxon>
        <taxon>Blattodea</taxon>
        <taxon>Blattoidea</taxon>
        <taxon>Termitoidae</taxon>
        <taxon>Kalotermitidae</taxon>
        <taxon>Cryptotermitinae</taxon>
        <taxon>Cryptotermes</taxon>
    </lineage>
</organism>
<protein>
    <recommendedName>
        <fullName evidence="4">Cell death regulator Aven</fullName>
    </recommendedName>
</protein>
<proteinExistence type="predicted"/>
<feature type="compositionally biased region" description="Polar residues" evidence="1">
    <location>
        <begin position="452"/>
        <end position="463"/>
    </location>
</feature>
<dbReference type="InterPro" id="IPR026187">
    <property type="entry name" value="Aven"/>
</dbReference>
<dbReference type="PANTHER" id="PTHR16524">
    <property type="entry name" value="CELL DEATH REGULATOR AVEN"/>
    <property type="match status" value="1"/>
</dbReference>
<feature type="compositionally biased region" description="Basic and acidic residues" evidence="1">
    <location>
        <begin position="416"/>
        <end position="437"/>
    </location>
</feature>
<keyword evidence="3" id="KW-1185">Reference proteome</keyword>
<dbReference type="GO" id="GO:0010972">
    <property type="term" value="P:negative regulation of G2/M transition of mitotic cell cycle"/>
    <property type="evidence" value="ECO:0007669"/>
    <property type="project" value="TreeGrafter"/>
</dbReference>
<dbReference type="PANTHER" id="PTHR16524:SF2">
    <property type="entry name" value="CELL DEATH REGULATOR AVEN"/>
    <property type="match status" value="1"/>
</dbReference>
<name>A0A2J7RT81_9NEOP</name>
<dbReference type="InParanoid" id="A0A2J7RT81"/>